<proteinExistence type="predicted"/>
<comment type="caution">
    <text evidence="2">The sequence shown here is derived from an EMBL/GenBank/DDBJ whole genome shotgun (WGS) entry which is preliminary data.</text>
</comment>
<feature type="chain" id="PRO_5045062671" description="Big-1 domain-containing protein" evidence="1">
    <location>
        <begin position="19"/>
        <end position="1029"/>
    </location>
</feature>
<gene>
    <name evidence="2" type="ORF">ACFO0D_06000</name>
</gene>
<evidence type="ECO:0000313" key="3">
    <source>
        <dbReference type="Proteomes" id="UP001595952"/>
    </source>
</evidence>
<feature type="signal peptide" evidence="1">
    <location>
        <begin position="1"/>
        <end position="18"/>
    </location>
</feature>
<evidence type="ECO:0000256" key="1">
    <source>
        <dbReference type="SAM" id="SignalP"/>
    </source>
</evidence>
<keyword evidence="1" id="KW-0732">Signal</keyword>
<dbReference type="InterPro" id="IPR013783">
    <property type="entry name" value="Ig-like_fold"/>
</dbReference>
<dbReference type="Proteomes" id="UP001595952">
    <property type="component" value="Unassembled WGS sequence"/>
</dbReference>
<accession>A0ABV9I6B5</accession>
<dbReference type="InterPro" id="IPR008964">
    <property type="entry name" value="Invasin/intimin_cell_adhesion"/>
</dbReference>
<dbReference type="RefSeq" id="WP_380060916.1">
    <property type="nucleotide sequence ID" value="NZ_JBHSEI010000002.1"/>
</dbReference>
<dbReference type="EMBL" id="JBHSEI010000002">
    <property type="protein sequence ID" value="MFC4637889.1"/>
    <property type="molecule type" value="Genomic_DNA"/>
</dbReference>
<name>A0ABV9I6B5_9DEIO</name>
<keyword evidence="3" id="KW-1185">Reference proteome</keyword>
<dbReference type="SUPFAM" id="SSF49373">
    <property type="entry name" value="Invasin/intimin cell-adhesion fragments"/>
    <property type="match status" value="1"/>
</dbReference>
<sequence>MKHSLILLTALLATTAAASTAQPALLAQVAQAPQLQRESTITVAFDATGGTDLLIAQALPEGARYVPGSAALNGTPVADPRIGLSGRLYFTPDLARGTLTYRVTHTGALGSFPQAALRATYGSLGIQALQGEIEESDWVSAQDAGVALTDENSGAIKLPLANSVISGRDSANVTVVRALGEDTILAVNGVAIADDRIGQRTTDPTLGTERLTYVAVPLLEGENRLTFGGETITLLRPGAATDVRAELVQDVADGVTPLTVRLTLLDARGLPASDASVTLVSDPEPSGTDSNTGAAGFQTALVGGVATVNLTALTTPRPVTFQVLIGDELRTLTLTTRPSGRQVAVGVGSVTVGVAPFGVWDARGALTLETPVLGGQLYVHADSQGAMQSAPADSWTTFGDASGQTQPLPSLNGVGVLYDRPEFQARYGLVGEGSTLAAVSPAQGVRVVSKGDFSVRAFASSMSRDIREVTLPGDGSRQYRLPGAAVNGTAQLWVVAQNRNSGDLRRDALQPGIDYVLEADTGLIILARPLPLLNENLERQALLVQYRPVGGTDEVLAWGVEGQGKFGTSLVTAGVLNDGRHQTTFGVKVAVREATWAADARALYASGLNVSVRGGFSGNWSGGGSVTYADKSYAGSDALIPGLNANANLSRTVAGPWGVQLTGDLHSAETFSAHVAAQATYALKPWTFGLGAQAGFGTAAGISAIGSVAYAEGPVSLKASQTIPVSGGRPETVVAGSWKVAPNVTLQATGALKAGELAAEFGVASTVRGTNLSASYATPGHSGEAGRMQFGADTALPLGDNTTLGLRGSASIGTDGTNGQVGGGASLHVQSDDANGTFGIDAGVQDGQATFGVNAGGVWRVSDEFTLTGNAQVHTGATFGARASLGAAWRDDNQSLLLQSRVNLGDYSPENAAHVDAAYTRFGREWAWRVGAGAHVPFKDQGGTEVHALVGATRYFGAFGVGAQAGVVSLPALSSTALLLGLEGSARITPGTWFTLGYNLFGSEASFTPTGRKGAYLRLDVLLDDGDQK</sequence>
<evidence type="ECO:0008006" key="4">
    <source>
        <dbReference type="Google" id="ProtNLM"/>
    </source>
</evidence>
<reference evidence="3" key="1">
    <citation type="journal article" date="2019" name="Int. J. Syst. Evol. Microbiol.">
        <title>The Global Catalogue of Microorganisms (GCM) 10K type strain sequencing project: providing services to taxonomists for standard genome sequencing and annotation.</title>
        <authorList>
            <consortium name="The Broad Institute Genomics Platform"/>
            <consortium name="The Broad Institute Genome Sequencing Center for Infectious Disease"/>
            <person name="Wu L."/>
            <person name="Ma J."/>
        </authorList>
    </citation>
    <scope>NUCLEOTIDE SEQUENCE [LARGE SCALE GENOMIC DNA]</scope>
    <source>
        <strain evidence="3">CCUG 55995</strain>
    </source>
</reference>
<protein>
    <recommendedName>
        <fullName evidence="4">Big-1 domain-containing protein</fullName>
    </recommendedName>
</protein>
<organism evidence="2 3">
    <name type="scientific">Deinococcus hohokamensis</name>
    <dbReference type="NCBI Taxonomy" id="309883"/>
    <lineage>
        <taxon>Bacteria</taxon>
        <taxon>Thermotogati</taxon>
        <taxon>Deinococcota</taxon>
        <taxon>Deinococci</taxon>
        <taxon>Deinococcales</taxon>
        <taxon>Deinococcaceae</taxon>
        <taxon>Deinococcus</taxon>
    </lineage>
</organism>
<evidence type="ECO:0000313" key="2">
    <source>
        <dbReference type="EMBL" id="MFC4637889.1"/>
    </source>
</evidence>
<dbReference type="Gene3D" id="2.60.40.10">
    <property type="entry name" value="Immunoglobulins"/>
    <property type="match status" value="1"/>
</dbReference>